<keyword evidence="1 11" id="KW-0639">Primosome</keyword>
<feature type="binding site" evidence="11">
    <location>
        <position position="482"/>
    </location>
    <ligand>
        <name>Zn(2+)</name>
        <dbReference type="ChEBI" id="CHEBI:29105"/>
        <label>2</label>
    </ligand>
</feature>
<dbReference type="InterPro" id="IPR011545">
    <property type="entry name" value="DEAD/DEAH_box_helicase_dom"/>
</dbReference>
<keyword evidence="7 11" id="KW-0862">Zinc</keyword>
<accession>A0ABY6F2K5</accession>
<dbReference type="InterPro" id="IPR005259">
    <property type="entry name" value="PriA"/>
</dbReference>
<evidence type="ECO:0000256" key="5">
    <source>
        <dbReference type="ARBA" id="ARBA00022801"/>
    </source>
</evidence>
<sequence>MDTYQHANDLILQVALPVPVGNFFDYLPLAGACDVGVRVRVPFGNRQLVGIVVALGNKAGSQVPTHKLKTIIEVLDTAPIIDDGLLKLAGWLAGYYHYPLGEVLGVMLPSLINQGKPLNQHTALWQVIDSDGLEKLPKTAKKQRQIFQHMLAYPDGLDSHSLHAIGATTTIINALHHKGLIDARPNKKATTPRLAHLKDEHLPANDEQTNAINAIKNSIKNQQYQGFLLNGITGSGKTEVYLQAMHQALMMGRQVLILVPEIGLTPQTAARFQARFDAYICILHSGMNDKERLQGWQDCQSGSAQIIIGTRSSILYPFHRLGLIIIDEAHDTSYKQQDHLRYHACDVALLRGLWQKIPVVLGTATPSLEHAKLVIDGKLTQLTLNHRAANNHKTHYQLIDTKLDRHTITLSDGQIAQTAFASQTIRAIRERLSLGEQVLIFLNRRGYAPVLICHACAWQADCPNCDAHLTLHKNERHHWLKCHHCGHQITPPHTCPECNSPNLSQLGNGTGRLVEQLHAIFANPQHSQQTYPIWQIDRDTMQKKGAWQQLNAQIQTGQPAILVGTQMIAKGHHFPKVTLVVIADADLGFLSPDFRSPEHTAQQIIQVAGRAGRADRQGTVMIQTINPANPALMTLVRDGYQTFAKQLLQERQLLGLPPFSHAALIRADSHDYAKAKNAIIGAKNALPNRHSFAINAPVDAPMTKKNTRYQVQMLILSKDRKALHDLLNHWWQTVQHLPSSKGVRLFLDIDPMGW</sequence>
<evidence type="ECO:0000256" key="11">
    <source>
        <dbReference type="HAMAP-Rule" id="MF_00983"/>
    </source>
</evidence>
<feature type="binding site" evidence="11">
    <location>
        <position position="485"/>
    </location>
    <ligand>
        <name>Zn(2+)</name>
        <dbReference type="ChEBI" id="CHEBI:29105"/>
        <label>2</label>
    </ligand>
</feature>
<dbReference type="HAMAP" id="MF_00983">
    <property type="entry name" value="PriA"/>
    <property type="match status" value="1"/>
</dbReference>
<dbReference type="GO" id="GO:0016787">
    <property type="term" value="F:hydrolase activity"/>
    <property type="evidence" value="ECO:0007669"/>
    <property type="project" value="UniProtKB-KW"/>
</dbReference>
<evidence type="ECO:0000313" key="13">
    <source>
        <dbReference type="EMBL" id="UXZ04328.1"/>
    </source>
</evidence>
<dbReference type="NCBIfam" id="TIGR00595">
    <property type="entry name" value="priA"/>
    <property type="match status" value="1"/>
</dbReference>
<comment type="function">
    <text evidence="11">Initiates the restart of stalled replication forks, which reloads the replicative helicase on sites other than the origin of replication. Recognizes and binds to abandoned replication forks and remodels them to uncover a helicase loading site. Promotes assembly of the primosome at these replication forks.</text>
</comment>
<dbReference type="InterPro" id="IPR040498">
    <property type="entry name" value="PriA_CRR"/>
</dbReference>
<name>A0ABY6F2K5_9GAMM</name>
<dbReference type="SMART" id="SM00487">
    <property type="entry name" value="DEXDc"/>
    <property type="match status" value="1"/>
</dbReference>
<keyword evidence="5 11" id="KW-0378">Hydrolase</keyword>
<proteinExistence type="inferred from homology"/>
<evidence type="ECO:0000256" key="7">
    <source>
        <dbReference type="ARBA" id="ARBA00022833"/>
    </source>
</evidence>
<keyword evidence="14" id="KW-1185">Reference proteome</keyword>
<evidence type="ECO:0000256" key="2">
    <source>
        <dbReference type="ARBA" id="ARBA00022705"/>
    </source>
</evidence>
<comment type="catalytic activity">
    <reaction evidence="11">
        <text>Couples ATP hydrolysis with the unwinding of duplex DNA by translocating in the 3'-5' direction.</text>
        <dbReference type="EC" id="5.6.2.4"/>
    </reaction>
</comment>
<evidence type="ECO:0000256" key="10">
    <source>
        <dbReference type="ARBA" id="ARBA00023235"/>
    </source>
</evidence>
<dbReference type="SMART" id="SM00490">
    <property type="entry name" value="HELICc"/>
    <property type="match status" value="1"/>
</dbReference>
<evidence type="ECO:0000256" key="1">
    <source>
        <dbReference type="ARBA" id="ARBA00022515"/>
    </source>
</evidence>
<dbReference type="Pfam" id="PF00270">
    <property type="entry name" value="DEAD"/>
    <property type="match status" value="1"/>
</dbReference>
<dbReference type="InterPro" id="IPR041222">
    <property type="entry name" value="PriA_3primeBD"/>
</dbReference>
<keyword evidence="6 11" id="KW-0347">Helicase</keyword>
<evidence type="ECO:0000256" key="3">
    <source>
        <dbReference type="ARBA" id="ARBA00022723"/>
    </source>
</evidence>
<feature type="binding site" evidence="11">
    <location>
        <position position="498"/>
    </location>
    <ligand>
        <name>Zn(2+)</name>
        <dbReference type="ChEBI" id="CHEBI:29105"/>
        <label>1</label>
    </ligand>
</feature>
<dbReference type="SUPFAM" id="SSF52540">
    <property type="entry name" value="P-loop containing nucleoside triphosphate hydrolases"/>
    <property type="match status" value="2"/>
</dbReference>
<dbReference type="InterPro" id="IPR001650">
    <property type="entry name" value="Helicase_C-like"/>
</dbReference>
<feature type="domain" description="Helicase ATP-binding" evidence="12">
    <location>
        <begin position="218"/>
        <end position="384"/>
    </location>
</feature>
<dbReference type="Gene3D" id="3.40.1440.60">
    <property type="entry name" value="PriA, 3(prime) DNA-binding domain"/>
    <property type="match status" value="1"/>
</dbReference>
<comment type="cofactor">
    <cofactor evidence="11">
        <name>Zn(2+)</name>
        <dbReference type="ChEBI" id="CHEBI:29105"/>
    </cofactor>
    <text evidence="11">Binds 2 zinc ions per subunit.</text>
</comment>
<dbReference type="EMBL" id="CP089977">
    <property type="protein sequence ID" value="UXZ04328.1"/>
    <property type="molecule type" value="Genomic_DNA"/>
</dbReference>
<comment type="similarity">
    <text evidence="11">Belongs to the helicase family. PriA subfamily.</text>
</comment>
<feature type="binding site" evidence="11">
    <location>
        <position position="462"/>
    </location>
    <ligand>
        <name>Zn(2+)</name>
        <dbReference type="ChEBI" id="CHEBI:29105"/>
        <label>2</label>
    </ligand>
</feature>
<dbReference type="EC" id="5.6.2.4" evidence="11"/>
<dbReference type="CDD" id="cd17929">
    <property type="entry name" value="DEXHc_priA"/>
    <property type="match status" value="1"/>
</dbReference>
<dbReference type="PANTHER" id="PTHR30580:SF0">
    <property type="entry name" value="PRIMOSOMAL PROTEIN N"/>
    <property type="match status" value="1"/>
</dbReference>
<dbReference type="NCBIfam" id="NF004067">
    <property type="entry name" value="PRK05580.1-4"/>
    <property type="match status" value="1"/>
</dbReference>
<keyword evidence="9 11" id="KW-0238">DNA-binding</keyword>
<keyword evidence="3 11" id="KW-0479">Metal-binding</keyword>
<comment type="catalytic activity">
    <reaction evidence="11">
        <text>ATP + H2O = ADP + phosphate + H(+)</text>
        <dbReference type="Rhea" id="RHEA:13065"/>
        <dbReference type="ChEBI" id="CHEBI:15377"/>
        <dbReference type="ChEBI" id="CHEBI:15378"/>
        <dbReference type="ChEBI" id="CHEBI:30616"/>
        <dbReference type="ChEBI" id="CHEBI:43474"/>
        <dbReference type="ChEBI" id="CHEBI:456216"/>
        <dbReference type="EC" id="5.6.2.4"/>
    </reaction>
</comment>
<dbReference type="InterPro" id="IPR014001">
    <property type="entry name" value="Helicase_ATP-bd"/>
</dbReference>
<dbReference type="Proteomes" id="UP001063782">
    <property type="component" value="Chromosome"/>
</dbReference>
<evidence type="ECO:0000256" key="6">
    <source>
        <dbReference type="ARBA" id="ARBA00022806"/>
    </source>
</evidence>
<dbReference type="PROSITE" id="PS51192">
    <property type="entry name" value="HELICASE_ATP_BIND_1"/>
    <property type="match status" value="1"/>
</dbReference>
<reference evidence="13" key="1">
    <citation type="submission" date="2021-12" db="EMBL/GenBank/DDBJ databases">
        <title>taxonomy of Moraxella sp. ZY201224.</title>
        <authorList>
            <person name="Li F."/>
        </authorList>
    </citation>
    <scope>NUCLEOTIDE SEQUENCE</scope>
    <source>
        <strain evidence="13">ZY201224</strain>
    </source>
</reference>
<protein>
    <recommendedName>
        <fullName evidence="11">Replication restart protein PriA</fullName>
    </recommendedName>
    <alternativeName>
        <fullName evidence="11">ATP-dependent DNA helicase PriA</fullName>
        <ecNumber evidence="11">5.6.2.4</ecNumber>
    </alternativeName>
    <alternativeName>
        <fullName evidence="11">DNA 3'-5' helicase PriA</fullName>
    </alternativeName>
</protein>
<dbReference type="Pfam" id="PF00271">
    <property type="entry name" value="Helicase_C"/>
    <property type="match status" value="1"/>
</dbReference>
<keyword evidence="2 11" id="KW-0235">DNA replication</keyword>
<dbReference type="Pfam" id="PF18074">
    <property type="entry name" value="PriA_C"/>
    <property type="match status" value="1"/>
</dbReference>
<keyword evidence="8 11" id="KW-0067">ATP-binding</keyword>
<evidence type="ECO:0000256" key="4">
    <source>
        <dbReference type="ARBA" id="ARBA00022741"/>
    </source>
</evidence>
<keyword evidence="4 11" id="KW-0547">Nucleotide-binding</keyword>
<dbReference type="Gene3D" id="3.40.50.300">
    <property type="entry name" value="P-loop containing nucleotide triphosphate hydrolases"/>
    <property type="match status" value="2"/>
</dbReference>
<evidence type="ECO:0000259" key="12">
    <source>
        <dbReference type="PROSITE" id="PS51192"/>
    </source>
</evidence>
<dbReference type="PANTHER" id="PTHR30580">
    <property type="entry name" value="PRIMOSOMAL PROTEIN N"/>
    <property type="match status" value="1"/>
</dbReference>
<keyword evidence="10 11" id="KW-0413">Isomerase</keyword>
<evidence type="ECO:0000313" key="14">
    <source>
        <dbReference type="Proteomes" id="UP001063782"/>
    </source>
</evidence>
<gene>
    <name evidence="11" type="primary">priA</name>
    <name evidence="13" type="ORF">LU297_06945</name>
</gene>
<feature type="binding site" evidence="11">
    <location>
        <position position="465"/>
    </location>
    <ligand>
        <name>Zn(2+)</name>
        <dbReference type="ChEBI" id="CHEBI:29105"/>
        <label>2</label>
    </ligand>
</feature>
<feature type="binding site" evidence="11">
    <location>
        <position position="453"/>
    </location>
    <ligand>
        <name>Zn(2+)</name>
        <dbReference type="ChEBI" id="CHEBI:29105"/>
        <label>1</label>
    </ligand>
</feature>
<dbReference type="InterPro" id="IPR027417">
    <property type="entry name" value="P-loop_NTPase"/>
</dbReference>
<feature type="binding site" evidence="11">
    <location>
        <position position="495"/>
    </location>
    <ligand>
        <name>Zn(2+)</name>
        <dbReference type="ChEBI" id="CHEBI:29105"/>
        <label>1</label>
    </ligand>
</feature>
<dbReference type="Pfam" id="PF18319">
    <property type="entry name" value="Zn_ribbon_PriA"/>
    <property type="match status" value="1"/>
</dbReference>
<dbReference type="InterPro" id="IPR041236">
    <property type="entry name" value="PriA_C"/>
</dbReference>
<evidence type="ECO:0000256" key="8">
    <source>
        <dbReference type="ARBA" id="ARBA00022840"/>
    </source>
</evidence>
<comment type="subunit">
    <text evidence="11">Component of the replication restart primosome.</text>
</comment>
<organism evidence="13 14">
    <name type="scientific">Moraxella nasicaprae</name>
    <dbReference type="NCBI Taxonomy" id="2904122"/>
    <lineage>
        <taxon>Bacteria</taxon>
        <taxon>Pseudomonadati</taxon>
        <taxon>Pseudomonadota</taxon>
        <taxon>Gammaproteobacteria</taxon>
        <taxon>Moraxellales</taxon>
        <taxon>Moraxellaceae</taxon>
        <taxon>Moraxella</taxon>
    </lineage>
</organism>
<evidence type="ECO:0000256" key="9">
    <source>
        <dbReference type="ARBA" id="ARBA00023125"/>
    </source>
</evidence>
<dbReference type="Pfam" id="PF17764">
    <property type="entry name" value="PriA_3primeBD"/>
    <property type="match status" value="1"/>
</dbReference>
<feature type="binding site" evidence="11">
    <location>
        <position position="456"/>
    </location>
    <ligand>
        <name>Zn(2+)</name>
        <dbReference type="ChEBI" id="CHEBI:29105"/>
        <label>1</label>
    </ligand>
</feature>
<dbReference type="InterPro" id="IPR042115">
    <property type="entry name" value="PriA_3primeBD_sf"/>
</dbReference>